<dbReference type="RefSeq" id="WP_009743985.1">
    <property type="nucleotide sequence ID" value="NZ_CP017298.1"/>
</dbReference>
<reference evidence="3 4" key="1">
    <citation type="submission" date="2016-09" db="EMBL/GenBank/DDBJ databases">
        <title>Complete genome sequence of Actinomyces hongkongensis HKU8.</title>
        <authorList>
            <person name="Gao Y.-X."/>
            <person name="Zhou Y.-Y."/>
            <person name="Xie Y."/>
            <person name="Wang M."/>
            <person name="Wang S.-J."/>
            <person name="Shen S.-G."/>
        </authorList>
    </citation>
    <scope>NUCLEOTIDE SEQUENCE [LARGE SCALE GENOMIC DNA]</scope>
    <source>
        <strain evidence="3 4">HKU8</strain>
    </source>
</reference>
<feature type="domain" description="Hydantoinase A/oxoprolinase" evidence="1">
    <location>
        <begin position="193"/>
        <end position="499"/>
    </location>
</feature>
<dbReference type="Pfam" id="PF05378">
    <property type="entry name" value="Hydant_A_N"/>
    <property type="match status" value="1"/>
</dbReference>
<protein>
    <submittedName>
        <fullName evidence="3">Hydantoinase</fullName>
    </submittedName>
</protein>
<dbReference type="InterPro" id="IPR045079">
    <property type="entry name" value="Oxoprolinase-like"/>
</dbReference>
<dbReference type="OrthoDB" id="9768323at2"/>
<dbReference type="GO" id="GO:0017168">
    <property type="term" value="F:5-oxoprolinase (ATP-hydrolyzing) activity"/>
    <property type="evidence" value="ECO:0007669"/>
    <property type="project" value="TreeGrafter"/>
</dbReference>
<dbReference type="InterPro" id="IPR008040">
    <property type="entry name" value="Hydant_A_N"/>
</dbReference>
<sequence length="716" mass="74730">MPVRIGIDVGGTFTDAVAIDNTTFEVIGSAKVPTTHSAPEGVAAGIVQALHQVMESEGIAPDDVVFIAHGTTQATNALLEGDVATVGVLTLGSGLQGAKSRSDTTMGRIELAEGKELPSTNQYVDASDDGLAERIDAALDGLRDQGAQAVVAAEAFSVDDPAHEALVVDRCAERGVPATATNEISKLYGLKVRTRTAVVNASIMPKMLEAATMTERSIRQARIPSPLMVMRCDGGVMTVDEVRRRPILTILSGPAAGVAGALRYERLTDGVFFEVGGTSTDISCVKDGQVMVTYAEVGGHKTYLSSLDVRTVGIGGGSMVQIRGGRAVGTGPRSAHIAGIDYEVYADAGTITNPRLVAVRPLPGDPEYAVVECDGGARVCLTMAGAANIAGLVGDQDYARGDVEAARRAWAPLAKSMGCSVEEAAEAVLAFASQKNAAVASQLMRDYHLDPRTTVFVGGGGGAAAVVPHLARTMGHRHRLARNAAVISTIGVAMAMVRDMVERSVVNPTDEDVIAIRREAELKAIQSGAAPGTVEVTVEVDSQRNMVRAVAVGATEMRAETAEDGALGDGELLATVAENLDLPAQELTIAARTDQMLAVTARVRRKRLFGLLSSTKIPVRLIDAFGVIRLQKANARVWPATVASAATVVDEAIDELTVYNDGGANYPNLHLVVGGKTINLSGLSSEDQIRSLAGVELQGYDGAAPLIVIGTTRLED</sequence>
<organism evidence="3 4">
    <name type="scientific">Pauljensenia hongkongensis</name>
    <dbReference type="NCBI Taxonomy" id="178339"/>
    <lineage>
        <taxon>Bacteria</taxon>
        <taxon>Bacillati</taxon>
        <taxon>Actinomycetota</taxon>
        <taxon>Actinomycetes</taxon>
        <taxon>Actinomycetales</taxon>
        <taxon>Actinomycetaceae</taxon>
        <taxon>Pauljensenia</taxon>
    </lineage>
</organism>
<dbReference type="AlphaFoldDB" id="A0A1D8B307"/>
<dbReference type="GO" id="GO:0005829">
    <property type="term" value="C:cytosol"/>
    <property type="evidence" value="ECO:0007669"/>
    <property type="project" value="TreeGrafter"/>
</dbReference>
<feature type="domain" description="Hydantoinase/oxoprolinase N-terminal" evidence="2">
    <location>
        <begin position="4"/>
        <end position="173"/>
    </location>
</feature>
<proteinExistence type="predicted"/>
<dbReference type="Gene3D" id="3.30.420.40">
    <property type="match status" value="1"/>
</dbReference>
<dbReference type="InterPro" id="IPR043129">
    <property type="entry name" value="ATPase_NBD"/>
</dbReference>
<dbReference type="Pfam" id="PF01968">
    <property type="entry name" value="Hydantoinase_A"/>
    <property type="match status" value="1"/>
</dbReference>
<dbReference type="KEGG" id="phon:BH719_06350"/>
<evidence type="ECO:0000259" key="2">
    <source>
        <dbReference type="Pfam" id="PF05378"/>
    </source>
</evidence>
<dbReference type="PANTHER" id="PTHR11365:SF23">
    <property type="entry name" value="HYPOTHETICAL 5-OXOPROLINASE (EUROFUNG)-RELATED"/>
    <property type="match status" value="1"/>
</dbReference>
<dbReference type="InterPro" id="IPR002821">
    <property type="entry name" value="Hydantoinase_A"/>
</dbReference>
<gene>
    <name evidence="3" type="ORF">BH719_06350</name>
</gene>
<evidence type="ECO:0000259" key="1">
    <source>
        <dbReference type="Pfam" id="PF01968"/>
    </source>
</evidence>
<dbReference type="SUPFAM" id="SSF53067">
    <property type="entry name" value="Actin-like ATPase domain"/>
    <property type="match status" value="1"/>
</dbReference>
<dbReference type="Proteomes" id="UP000095214">
    <property type="component" value="Chromosome"/>
</dbReference>
<dbReference type="STRING" id="178339.BH719_06350"/>
<dbReference type="PANTHER" id="PTHR11365">
    <property type="entry name" value="5-OXOPROLINASE RELATED"/>
    <property type="match status" value="1"/>
</dbReference>
<dbReference type="GO" id="GO:0006749">
    <property type="term" value="P:glutathione metabolic process"/>
    <property type="evidence" value="ECO:0007669"/>
    <property type="project" value="TreeGrafter"/>
</dbReference>
<dbReference type="EMBL" id="CP017298">
    <property type="protein sequence ID" value="AOS47512.1"/>
    <property type="molecule type" value="Genomic_DNA"/>
</dbReference>
<keyword evidence="4" id="KW-1185">Reference proteome</keyword>
<accession>A0A1D8B307</accession>
<name>A0A1D8B307_9ACTO</name>
<evidence type="ECO:0000313" key="3">
    <source>
        <dbReference type="EMBL" id="AOS47512.1"/>
    </source>
</evidence>
<evidence type="ECO:0000313" key="4">
    <source>
        <dbReference type="Proteomes" id="UP000095214"/>
    </source>
</evidence>